<evidence type="ECO:0000313" key="7">
    <source>
        <dbReference type="Proteomes" id="UP000193642"/>
    </source>
</evidence>
<dbReference type="InterPro" id="IPR011009">
    <property type="entry name" value="Kinase-like_dom_sf"/>
</dbReference>
<dbReference type="GO" id="GO:0005524">
    <property type="term" value="F:ATP binding"/>
    <property type="evidence" value="ECO:0007669"/>
    <property type="project" value="UniProtKB-UniRule"/>
</dbReference>
<dbReference type="InterPro" id="IPR000719">
    <property type="entry name" value="Prot_kinase_dom"/>
</dbReference>
<dbReference type="SUPFAM" id="SSF56112">
    <property type="entry name" value="Protein kinase-like (PK-like)"/>
    <property type="match status" value="1"/>
</dbReference>
<dbReference type="InterPro" id="IPR008999">
    <property type="entry name" value="Actin-crosslinking"/>
</dbReference>
<evidence type="ECO:0000256" key="4">
    <source>
        <dbReference type="RuleBase" id="RU000304"/>
    </source>
</evidence>
<dbReference type="PROSITE" id="PS00107">
    <property type="entry name" value="PROTEIN_KINASE_ATP"/>
    <property type="match status" value="1"/>
</dbReference>
<dbReference type="PROSITE" id="PS50011">
    <property type="entry name" value="PROTEIN_KINASE_DOM"/>
    <property type="match status" value="1"/>
</dbReference>
<dbReference type="Gene3D" id="2.80.10.50">
    <property type="match status" value="1"/>
</dbReference>
<dbReference type="InterPro" id="IPR017441">
    <property type="entry name" value="Protein_kinase_ATP_BS"/>
</dbReference>
<gene>
    <name evidence="6" type="ORF">BCR33DRAFT_767836</name>
</gene>
<evidence type="ECO:0000256" key="1">
    <source>
        <dbReference type="ARBA" id="ARBA00022741"/>
    </source>
</evidence>
<comment type="similarity">
    <text evidence="4">Belongs to the protein kinase superfamily.</text>
</comment>
<dbReference type="InterPro" id="IPR008271">
    <property type="entry name" value="Ser/Thr_kinase_AS"/>
</dbReference>
<name>A0A1Y2C0U2_9FUNG</name>
<dbReference type="GO" id="GO:0007165">
    <property type="term" value="P:signal transduction"/>
    <property type="evidence" value="ECO:0007669"/>
    <property type="project" value="TreeGrafter"/>
</dbReference>
<dbReference type="GO" id="GO:0004674">
    <property type="term" value="F:protein serine/threonine kinase activity"/>
    <property type="evidence" value="ECO:0007669"/>
    <property type="project" value="UniProtKB-KW"/>
</dbReference>
<dbReference type="InterPro" id="IPR050167">
    <property type="entry name" value="Ser_Thr_protein_kinase"/>
</dbReference>
<keyword evidence="1 3" id="KW-0547">Nucleotide-binding</keyword>
<dbReference type="STRING" id="329046.A0A1Y2C0U2"/>
<dbReference type="Gene3D" id="1.10.510.10">
    <property type="entry name" value="Transferase(Phosphotransferase) domain 1"/>
    <property type="match status" value="1"/>
</dbReference>
<dbReference type="SMART" id="SM00220">
    <property type="entry name" value="S_TKc"/>
    <property type="match status" value="1"/>
</dbReference>
<keyword evidence="6" id="KW-0808">Transferase</keyword>
<dbReference type="PANTHER" id="PTHR23257">
    <property type="entry name" value="SERINE-THREONINE PROTEIN KINASE"/>
    <property type="match status" value="1"/>
</dbReference>
<sequence length="462" mass="51472">MQIPYTIDRNKILGEGAYSVVYAGTYGTSQVAIKSFKKVTGKDRSELLKAIEKEAAMGVRLRHPNIATFWGKSADPVTGDTVLVLDRLGKSVYDSIRDDPPPSVRIRNKWLLDIANALYYLHAQDPPVIHRDLKPDNILLDLTSQKAVLADFGRSTSLSLHTSYSTTHAPKIGHIFFAPPEATKKGYITSHKYDVFSFGMTMYCILTRLWPFEGEVMLGEQWIVANWINGGIRPDRSGTRNYSRSVDVVADASWNLIERCWNQDAGQRPSFASIITSDLKTYAEKDTKGVSGSSTIQPYQNDGFGVLNKEKSFPTFAVNVLNPTAAQAAAVRLLNSLNSNGKSFCLRSNHGLYLAASPEGALTADKSEFQDYELFKLKMETRNRVSIQSCQLRKYIGVTANGIIHLKSSAPTNDHKFHVSLMVNGRVLFKTRHGTFLSANRDGTMITTKNEDAWESFRIVEV</sequence>
<reference evidence="6 7" key="1">
    <citation type="submission" date="2016-07" db="EMBL/GenBank/DDBJ databases">
        <title>Pervasive Adenine N6-methylation of Active Genes in Fungi.</title>
        <authorList>
            <consortium name="DOE Joint Genome Institute"/>
            <person name="Mondo S.J."/>
            <person name="Dannebaum R.O."/>
            <person name="Kuo R.C."/>
            <person name="Labutti K."/>
            <person name="Haridas S."/>
            <person name="Kuo A."/>
            <person name="Salamov A."/>
            <person name="Ahrendt S.R."/>
            <person name="Lipzen A."/>
            <person name="Sullivan W."/>
            <person name="Andreopoulos W.B."/>
            <person name="Clum A."/>
            <person name="Lindquist E."/>
            <person name="Daum C."/>
            <person name="Ramamoorthy G.K."/>
            <person name="Gryganskyi A."/>
            <person name="Culley D."/>
            <person name="Magnuson J.K."/>
            <person name="James T.Y."/>
            <person name="O'Malley M.A."/>
            <person name="Stajich J.E."/>
            <person name="Spatafora J.W."/>
            <person name="Visel A."/>
            <person name="Grigoriev I.V."/>
        </authorList>
    </citation>
    <scope>NUCLEOTIDE SEQUENCE [LARGE SCALE GENOMIC DNA]</scope>
    <source>
        <strain evidence="6 7">JEL800</strain>
    </source>
</reference>
<dbReference type="OrthoDB" id="1924919at2759"/>
<dbReference type="CDD" id="cd00257">
    <property type="entry name" value="beta-trefoil_FSCN-like"/>
    <property type="match status" value="1"/>
</dbReference>
<comment type="caution">
    <text evidence="6">The sequence shown here is derived from an EMBL/GenBank/DDBJ whole genome shotgun (WGS) entry which is preliminary data.</text>
</comment>
<keyword evidence="7" id="KW-1185">Reference proteome</keyword>
<feature type="domain" description="Protein kinase" evidence="5">
    <location>
        <begin position="7"/>
        <end position="283"/>
    </location>
</feature>
<dbReference type="SUPFAM" id="SSF50405">
    <property type="entry name" value="Actin-crosslinking proteins"/>
    <property type="match status" value="1"/>
</dbReference>
<feature type="binding site" evidence="3">
    <location>
        <position position="34"/>
    </location>
    <ligand>
        <name>ATP</name>
        <dbReference type="ChEBI" id="CHEBI:30616"/>
    </ligand>
</feature>
<evidence type="ECO:0000259" key="5">
    <source>
        <dbReference type="PROSITE" id="PS50011"/>
    </source>
</evidence>
<dbReference type="EMBL" id="MCGO01000034">
    <property type="protein sequence ID" value="ORY40640.1"/>
    <property type="molecule type" value="Genomic_DNA"/>
</dbReference>
<keyword evidence="4" id="KW-0723">Serine/threonine-protein kinase</keyword>
<accession>A0A1Y2C0U2</accession>
<dbReference type="Pfam" id="PF00069">
    <property type="entry name" value="Pkinase"/>
    <property type="match status" value="1"/>
</dbReference>
<keyword evidence="2 3" id="KW-0067">ATP-binding</keyword>
<dbReference type="PROSITE" id="PS00108">
    <property type="entry name" value="PROTEIN_KINASE_ST"/>
    <property type="match status" value="1"/>
</dbReference>
<proteinExistence type="inferred from homology"/>
<organism evidence="6 7">
    <name type="scientific">Rhizoclosmatium globosum</name>
    <dbReference type="NCBI Taxonomy" id="329046"/>
    <lineage>
        <taxon>Eukaryota</taxon>
        <taxon>Fungi</taxon>
        <taxon>Fungi incertae sedis</taxon>
        <taxon>Chytridiomycota</taxon>
        <taxon>Chytridiomycota incertae sedis</taxon>
        <taxon>Chytridiomycetes</taxon>
        <taxon>Chytridiales</taxon>
        <taxon>Chytriomycetaceae</taxon>
        <taxon>Rhizoclosmatium</taxon>
    </lineage>
</organism>
<dbReference type="Proteomes" id="UP000193642">
    <property type="component" value="Unassembled WGS sequence"/>
</dbReference>
<protein>
    <submittedName>
        <fullName evidence="6">Kinase-like protein</fullName>
    </submittedName>
</protein>
<dbReference type="AlphaFoldDB" id="A0A1Y2C0U2"/>
<evidence type="ECO:0000256" key="2">
    <source>
        <dbReference type="ARBA" id="ARBA00022840"/>
    </source>
</evidence>
<dbReference type="GO" id="GO:0005737">
    <property type="term" value="C:cytoplasm"/>
    <property type="evidence" value="ECO:0007669"/>
    <property type="project" value="TreeGrafter"/>
</dbReference>
<evidence type="ECO:0000256" key="3">
    <source>
        <dbReference type="PROSITE-ProRule" id="PRU10141"/>
    </source>
</evidence>
<evidence type="ECO:0000313" key="6">
    <source>
        <dbReference type="EMBL" id="ORY40640.1"/>
    </source>
</evidence>
<keyword evidence="6" id="KW-0418">Kinase</keyword>